<evidence type="ECO:0000313" key="1">
    <source>
        <dbReference type="EMBL" id="UNI17275.1"/>
    </source>
</evidence>
<organism evidence="1 2">
    <name type="scientific">Purpureocillium takamizusanense</name>
    <dbReference type="NCBI Taxonomy" id="2060973"/>
    <lineage>
        <taxon>Eukaryota</taxon>
        <taxon>Fungi</taxon>
        <taxon>Dikarya</taxon>
        <taxon>Ascomycota</taxon>
        <taxon>Pezizomycotina</taxon>
        <taxon>Sordariomycetes</taxon>
        <taxon>Hypocreomycetidae</taxon>
        <taxon>Hypocreales</taxon>
        <taxon>Ophiocordycipitaceae</taxon>
        <taxon>Purpureocillium</taxon>
    </lineage>
</organism>
<accession>A0A9Q8QCS2</accession>
<dbReference type="RefSeq" id="XP_047840756.1">
    <property type="nucleotide sequence ID" value="XM_047984781.1"/>
</dbReference>
<dbReference type="Proteomes" id="UP000829364">
    <property type="component" value="Chromosome 3"/>
</dbReference>
<dbReference type="AlphaFoldDB" id="A0A9Q8QCS2"/>
<protein>
    <submittedName>
        <fullName evidence="1">Uncharacterized protein</fullName>
    </submittedName>
</protein>
<dbReference type="EMBL" id="CP086356">
    <property type="protein sequence ID" value="UNI17275.1"/>
    <property type="molecule type" value="Genomic_DNA"/>
</dbReference>
<proteinExistence type="predicted"/>
<name>A0A9Q8QCS2_9HYPO</name>
<dbReference type="GeneID" id="72065589"/>
<gene>
    <name evidence="1" type="ORF">JDV02_003632</name>
</gene>
<dbReference type="KEGG" id="ptkz:JDV02_003632"/>
<sequence>MRLLHIVACVATVRDFVRPDFLNRRLGLRSPGAGFKYLPHCTSTQLQQQQQQQHRHPPWLVVWYTKANEEKIKSNYPTRRDRCCPWRTKSPMGHANGALGTG</sequence>
<evidence type="ECO:0000313" key="2">
    <source>
        <dbReference type="Proteomes" id="UP000829364"/>
    </source>
</evidence>
<reference evidence="1" key="1">
    <citation type="submission" date="2021-11" db="EMBL/GenBank/DDBJ databases">
        <title>Purpureocillium_takamizusanense_genome.</title>
        <authorList>
            <person name="Nguyen N.-H."/>
        </authorList>
    </citation>
    <scope>NUCLEOTIDE SEQUENCE</scope>
    <source>
        <strain evidence="1">PT3</strain>
    </source>
</reference>
<keyword evidence="2" id="KW-1185">Reference proteome</keyword>